<keyword evidence="2" id="KW-1185">Reference proteome</keyword>
<comment type="caution">
    <text evidence="1">The sequence shown here is derived from an EMBL/GenBank/DDBJ whole genome shotgun (WGS) entry which is preliminary data.</text>
</comment>
<dbReference type="EMBL" id="JAGYWB010000009">
    <property type="protein sequence ID" value="KAI0511382.1"/>
    <property type="molecule type" value="Genomic_DNA"/>
</dbReference>
<sequence length="103" mass="11780">MRRKGQSLGFGIVIELWSEDRRGFQVFVLEEVGTDLFARCYVNNKSKNAYRMSMGRRICAEFMASDVNGAELYEIRNLSGACTGFLSRVQQIKIGIQHKPQKQ</sequence>
<accession>A0A8T3BE70</accession>
<dbReference type="Proteomes" id="UP000829196">
    <property type="component" value="Unassembled WGS sequence"/>
</dbReference>
<organism evidence="1 2">
    <name type="scientific">Dendrobium nobile</name>
    <name type="common">Orchid</name>
    <dbReference type="NCBI Taxonomy" id="94219"/>
    <lineage>
        <taxon>Eukaryota</taxon>
        <taxon>Viridiplantae</taxon>
        <taxon>Streptophyta</taxon>
        <taxon>Embryophyta</taxon>
        <taxon>Tracheophyta</taxon>
        <taxon>Spermatophyta</taxon>
        <taxon>Magnoliopsida</taxon>
        <taxon>Liliopsida</taxon>
        <taxon>Asparagales</taxon>
        <taxon>Orchidaceae</taxon>
        <taxon>Epidendroideae</taxon>
        <taxon>Malaxideae</taxon>
        <taxon>Dendrobiinae</taxon>
        <taxon>Dendrobium</taxon>
    </lineage>
</organism>
<dbReference type="AlphaFoldDB" id="A0A8T3BE70"/>
<proteinExistence type="predicted"/>
<reference evidence="1" key="1">
    <citation type="journal article" date="2022" name="Front. Genet.">
        <title>Chromosome-Scale Assembly of the Dendrobium nobile Genome Provides Insights Into the Molecular Mechanism of the Biosynthesis of the Medicinal Active Ingredient of Dendrobium.</title>
        <authorList>
            <person name="Xu Q."/>
            <person name="Niu S.-C."/>
            <person name="Li K.-L."/>
            <person name="Zheng P.-J."/>
            <person name="Zhang X.-J."/>
            <person name="Jia Y."/>
            <person name="Liu Y."/>
            <person name="Niu Y.-X."/>
            <person name="Yu L.-H."/>
            <person name="Chen D.-F."/>
            <person name="Zhang G.-Q."/>
        </authorList>
    </citation>
    <scope>NUCLEOTIDE SEQUENCE</scope>
    <source>
        <tissue evidence="1">Leaf</tissue>
    </source>
</reference>
<protein>
    <submittedName>
        <fullName evidence="1">Uncharacterized protein</fullName>
    </submittedName>
</protein>
<name>A0A8T3BE70_DENNO</name>
<evidence type="ECO:0000313" key="1">
    <source>
        <dbReference type="EMBL" id="KAI0511382.1"/>
    </source>
</evidence>
<evidence type="ECO:0000313" key="2">
    <source>
        <dbReference type="Proteomes" id="UP000829196"/>
    </source>
</evidence>
<gene>
    <name evidence="1" type="ORF">KFK09_012012</name>
</gene>